<keyword evidence="5 8" id="KW-0812">Transmembrane</keyword>
<keyword evidence="3 8" id="KW-0813">Transport</keyword>
<feature type="transmembrane region" description="Helical" evidence="8">
    <location>
        <begin position="181"/>
        <end position="204"/>
    </location>
</feature>
<evidence type="ECO:0000256" key="6">
    <source>
        <dbReference type="ARBA" id="ARBA00022989"/>
    </source>
</evidence>
<comment type="similarity">
    <text evidence="2 8">Belongs to the ABC-2 integral membrane protein family.</text>
</comment>
<reference evidence="11" key="1">
    <citation type="submission" date="2017-09" db="EMBL/GenBank/DDBJ databases">
        <title>Depth-based differentiation of microbial function through sediment-hosted aquifers and enrichment of novel symbionts in the deep terrestrial subsurface.</title>
        <authorList>
            <person name="Probst A.J."/>
            <person name="Ladd B."/>
            <person name="Jarett J.K."/>
            <person name="Geller-Mcgrath D.E."/>
            <person name="Sieber C.M.K."/>
            <person name="Emerson J.B."/>
            <person name="Anantharaman K."/>
            <person name="Thomas B.C."/>
            <person name="Malmstrom R."/>
            <person name="Stieglmeier M."/>
            <person name="Klingl A."/>
            <person name="Woyke T."/>
            <person name="Ryan C.M."/>
            <person name="Banfield J.F."/>
        </authorList>
    </citation>
    <scope>NUCLEOTIDE SEQUENCE [LARGE SCALE GENOMIC DNA]</scope>
</reference>
<feature type="domain" description="ABC transmembrane type-2" evidence="9">
    <location>
        <begin position="131"/>
        <end position="374"/>
    </location>
</feature>
<feature type="transmembrane region" description="Helical" evidence="8">
    <location>
        <begin position="258"/>
        <end position="281"/>
    </location>
</feature>
<dbReference type="PANTHER" id="PTHR30294:SF29">
    <property type="entry name" value="MULTIDRUG ABC TRANSPORTER PERMEASE YBHS-RELATED"/>
    <property type="match status" value="1"/>
</dbReference>
<dbReference type="InterPro" id="IPR013525">
    <property type="entry name" value="ABC2_TM"/>
</dbReference>
<comment type="caution">
    <text evidence="10">The sequence shown here is derived from an EMBL/GenBank/DDBJ whole genome shotgun (WGS) entry which is preliminary data.</text>
</comment>
<evidence type="ECO:0000256" key="4">
    <source>
        <dbReference type="ARBA" id="ARBA00022475"/>
    </source>
</evidence>
<keyword evidence="7 8" id="KW-0472">Membrane</keyword>
<evidence type="ECO:0000256" key="1">
    <source>
        <dbReference type="ARBA" id="ARBA00004651"/>
    </source>
</evidence>
<evidence type="ECO:0000256" key="7">
    <source>
        <dbReference type="ARBA" id="ARBA00023136"/>
    </source>
</evidence>
<accession>A0A2M7T981</accession>
<gene>
    <name evidence="10" type="ORF">COY37_03375</name>
</gene>
<feature type="transmembrane region" description="Helical" evidence="8">
    <location>
        <begin position="293"/>
        <end position="313"/>
    </location>
</feature>
<feature type="transmembrane region" description="Helical" evidence="8">
    <location>
        <begin position="319"/>
        <end position="340"/>
    </location>
</feature>
<proteinExistence type="inferred from homology"/>
<evidence type="ECO:0000256" key="2">
    <source>
        <dbReference type="ARBA" id="ARBA00007783"/>
    </source>
</evidence>
<evidence type="ECO:0000313" key="11">
    <source>
        <dbReference type="Proteomes" id="UP000230956"/>
    </source>
</evidence>
<protein>
    <recommendedName>
        <fullName evidence="8">Transport permease protein</fullName>
    </recommendedName>
</protein>
<keyword evidence="4 8" id="KW-1003">Cell membrane</keyword>
<dbReference type="Proteomes" id="UP000230956">
    <property type="component" value="Unassembled WGS sequence"/>
</dbReference>
<sequence>MELIEAIMKKEIIHILRDPRTLGITLFLPLFQLLMFGYALSLDINHISTAVYDSDRSVMSRKLIENFSSSGYFDINARPNTADFTKRLDSGQIKVAIIIPKGFEDKVRSDGNARVQVLVDGSDPNFARVGVGYSSVIINRFSQNATAESLYKKGIVIRQGVPPIDIKARVWYNPELRSVNYIVPGLMALIMMTVTTISISVAVVREKEKGTLENLIMSPIRSSQLIIGKIIPYVVIAFFEAALITGVGMLWFNVPMNGSFLLLLGSLIIYVAGTLGMGLVISAATDSQQVASFTSFMVTFLPAFLLSGFVFPIKSMPVVLQFITYLVPARYFLVVIRGIFLKGVGISVLWPNLVALGVFALLMITVASLRLRRSFA</sequence>
<keyword evidence="6 8" id="KW-1133">Transmembrane helix</keyword>
<dbReference type="GO" id="GO:0140359">
    <property type="term" value="F:ABC-type transporter activity"/>
    <property type="evidence" value="ECO:0007669"/>
    <property type="project" value="InterPro"/>
</dbReference>
<dbReference type="PROSITE" id="PS51012">
    <property type="entry name" value="ABC_TM2"/>
    <property type="match status" value="1"/>
</dbReference>
<dbReference type="InterPro" id="IPR000412">
    <property type="entry name" value="ABC_2_transport"/>
</dbReference>
<dbReference type="AlphaFoldDB" id="A0A2M7T981"/>
<feature type="transmembrane region" description="Helical" evidence="8">
    <location>
        <begin position="225"/>
        <end position="252"/>
    </location>
</feature>
<dbReference type="RefSeq" id="WP_286679318.1">
    <property type="nucleotide sequence ID" value="NZ_MNXI01000143.1"/>
</dbReference>
<dbReference type="GO" id="GO:0043190">
    <property type="term" value="C:ATP-binding cassette (ABC) transporter complex"/>
    <property type="evidence" value="ECO:0007669"/>
    <property type="project" value="InterPro"/>
</dbReference>
<comment type="subcellular location">
    <subcellularLocation>
        <location evidence="1 8">Cell membrane</location>
        <topology evidence="1 8">Multi-pass membrane protein</topology>
    </subcellularLocation>
</comment>
<feature type="transmembrane region" description="Helical" evidence="8">
    <location>
        <begin position="352"/>
        <end position="371"/>
    </location>
</feature>
<dbReference type="Gene3D" id="3.40.1710.10">
    <property type="entry name" value="abc type-2 transporter like domain"/>
    <property type="match status" value="1"/>
</dbReference>
<feature type="transmembrane region" description="Helical" evidence="8">
    <location>
        <begin position="21"/>
        <end position="40"/>
    </location>
</feature>
<evidence type="ECO:0000256" key="5">
    <source>
        <dbReference type="ARBA" id="ARBA00022692"/>
    </source>
</evidence>
<name>A0A2M7T981_9ACTN</name>
<evidence type="ECO:0000313" key="10">
    <source>
        <dbReference type="EMBL" id="PIZ40668.1"/>
    </source>
</evidence>
<dbReference type="InterPro" id="IPR051449">
    <property type="entry name" value="ABC-2_transporter_component"/>
</dbReference>
<evidence type="ECO:0000259" key="9">
    <source>
        <dbReference type="PROSITE" id="PS51012"/>
    </source>
</evidence>
<evidence type="ECO:0000256" key="8">
    <source>
        <dbReference type="RuleBase" id="RU361157"/>
    </source>
</evidence>
<dbReference type="Pfam" id="PF12698">
    <property type="entry name" value="ABC2_membrane_3"/>
    <property type="match status" value="1"/>
</dbReference>
<dbReference type="EMBL" id="PFNG01000084">
    <property type="protein sequence ID" value="PIZ40668.1"/>
    <property type="molecule type" value="Genomic_DNA"/>
</dbReference>
<dbReference type="InterPro" id="IPR047817">
    <property type="entry name" value="ABC2_TM_bact-type"/>
</dbReference>
<organism evidence="10 11">
    <name type="scientific">Candidatus Aquicultor secundus</name>
    <dbReference type="NCBI Taxonomy" id="1973895"/>
    <lineage>
        <taxon>Bacteria</taxon>
        <taxon>Bacillati</taxon>
        <taxon>Actinomycetota</taxon>
        <taxon>Candidatus Aquicultoria</taxon>
        <taxon>Candidatus Aquicultorales</taxon>
        <taxon>Candidatus Aquicultoraceae</taxon>
        <taxon>Candidatus Aquicultor</taxon>
    </lineage>
</organism>
<evidence type="ECO:0000256" key="3">
    <source>
        <dbReference type="ARBA" id="ARBA00022448"/>
    </source>
</evidence>
<dbReference type="PANTHER" id="PTHR30294">
    <property type="entry name" value="MEMBRANE COMPONENT OF ABC TRANSPORTER YHHJ-RELATED"/>
    <property type="match status" value="1"/>
</dbReference>
<dbReference type="PRINTS" id="PR00164">
    <property type="entry name" value="ABC2TRNSPORT"/>
</dbReference>